<dbReference type="Pfam" id="PF04773">
    <property type="entry name" value="FecR"/>
    <property type="match status" value="1"/>
</dbReference>
<reference evidence="3 4" key="1">
    <citation type="submission" date="2016-09" db="EMBL/GenBank/DDBJ databases">
        <title>Metabolic pathway, cell adaptation mechanisms and a novel monoxygenase revealed through proteogenomic-transcription analysis of a Sphingomonas haloaromaticamans strain degrading the fungicide ortho-phenylphenol.</title>
        <authorList>
            <person name="Perruchon C."/>
            <person name="Papadopoulou E.S."/>
            <person name="Rousidou C."/>
            <person name="Vasileiadis S."/>
            <person name="Tanou G."/>
            <person name="Amoutzias G."/>
            <person name="Molassiotis A."/>
            <person name="Karpouzas D.G."/>
        </authorList>
    </citation>
    <scope>NUCLEOTIDE SEQUENCE [LARGE SCALE GENOMIC DNA]</scope>
    <source>
        <strain evidence="3 4">P3</strain>
    </source>
</reference>
<comment type="caution">
    <text evidence="3">The sequence shown here is derived from an EMBL/GenBank/DDBJ whole genome shotgun (WGS) entry which is preliminary data.</text>
</comment>
<protein>
    <submittedName>
        <fullName evidence="3">Fec operon regulator FecR</fullName>
    </submittedName>
</protein>
<dbReference type="PIRSF" id="PIRSF018266">
    <property type="entry name" value="FecR"/>
    <property type="match status" value="1"/>
</dbReference>
<feature type="domain" description="FecR N-terminal" evidence="2">
    <location>
        <begin position="13"/>
        <end position="51"/>
    </location>
</feature>
<dbReference type="InterPro" id="IPR012373">
    <property type="entry name" value="Ferrdict_sens_TM"/>
</dbReference>
<dbReference type="Proteomes" id="UP000179467">
    <property type="component" value="Unassembled WGS sequence"/>
</dbReference>
<dbReference type="Gene3D" id="2.60.120.1440">
    <property type="match status" value="1"/>
</dbReference>
<dbReference type="InterPro" id="IPR032623">
    <property type="entry name" value="FecR_N"/>
</dbReference>
<sequence length="348" mass="38375">MPEPMPRMDQQMREASLWFARMRGPDADEWRPQFEQWLALGASHRGAYNRAGEIFALGRFMAAQDQDQTEANDNEESGRHWRWVAIAASLLLTIGIGGWIAKVELPGIGNAPVQVAQPKVNQAAERQRYATLNGSRRTVRLADGSSVELDADSELFTSFSSDRRELKLERGRARFDVAHETRPFVVLAGGGSVTARGTVFEVSLESDKRVTVRLLRGAVDVERPTTIKGTTRPTAVARLEPGETLSFAAITPAVLRSPPGRAELQPLAPLPDISAVREYERTPLAAVIAEANRDSATAIRLGDPSIGTLRVSGRFRVTDADQVADRLATLFDLEVERTKPDEITLRKR</sequence>
<evidence type="ECO:0000259" key="1">
    <source>
        <dbReference type="Pfam" id="PF04773"/>
    </source>
</evidence>
<organism evidence="3 4">
    <name type="scientific">Edaphosphingomonas haloaromaticamans</name>
    <dbReference type="NCBI Taxonomy" id="653954"/>
    <lineage>
        <taxon>Bacteria</taxon>
        <taxon>Pseudomonadati</taxon>
        <taxon>Pseudomonadota</taxon>
        <taxon>Alphaproteobacteria</taxon>
        <taxon>Sphingomonadales</taxon>
        <taxon>Rhizorhabdaceae</taxon>
        <taxon>Edaphosphingomonas</taxon>
    </lineage>
</organism>
<keyword evidence="4" id="KW-1185">Reference proteome</keyword>
<gene>
    <name evidence="3" type="ORF">BHE75_03648</name>
</gene>
<evidence type="ECO:0000313" key="3">
    <source>
        <dbReference type="EMBL" id="OHT21637.1"/>
    </source>
</evidence>
<name>A0A1S1HHT5_9SPHN</name>
<dbReference type="EMBL" id="MIPT01000001">
    <property type="protein sequence ID" value="OHT21637.1"/>
    <property type="molecule type" value="Genomic_DNA"/>
</dbReference>
<evidence type="ECO:0000259" key="2">
    <source>
        <dbReference type="Pfam" id="PF16220"/>
    </source>
</evidence>
<dbReference type="InterPro" id="IPR006860">
    <property type="entry name" value="FecR"/>
</dbReference>
<proteinExistence type="predicted"/>
<dbReference type="PANTHER" id="PTHR30273">
    <property type="entry name" value="PERIPLASMIC SIGNAL SENSOR AND SIGMA FACTOR ACTIVATOR FECR-RELATED"/>
    <property type="match status" value="1"/>
</dbReference>
<accession>A0A1S1HHT5</accession>
<dbReference type="PANTHER" id="PTHR30273:SF2">
    <property type="entry name" value="PROTEIN FECR"/>
    <property type="match status" value="1"/>
</dbReference>
<evidence type="ECO:0000313" key="4">
    <source>
        <dbReference type="Proteomes" id="UP000179467"/>
    </source>
</evidence>
<dbReference type="GO" id="GO:0016989">
    <property type="term" value="F:sigma factor antagonist activity"/>
    <property type="evidence" value="ECO:0007669"/>
    <property type="project" value="TreeGrafter"/>
</dbReference>
<dbReference type="Pfam" id="PF16220">
    <property type="entry name" value="DUF4880"/>
    <property type="match status" value="1"/>
</dbReference>
<dbReference type="AlphaFoldDB" id="A0A1S1HHT5"/>
<feature type="domain" description="FecR protein" evidence="1">
    <location>
        <begin position="128"/>
        <end position="219"/>
    </location>
</feature>